<dbReference type="GO" id="GO:0005524">
    <property type="term" value="F:ATP binding"/>
    <property type="evidence" value="ECO:0007669"/>
    <property type="project" value="InterPro"/>
</dbReference>
<dbReference type="PRINTS" id="PR00625">
    <property type="entry name" value="JDOMAIN"/>
</dbReference>
<feature type="binding site" evidence="8">
    <location>
        <position position="157"/>
    </location>
    <ligand>
        <name>Zn(2+)</name>
        <dbReference type="ChEBI" id="CHEBI:29105"/>
        <label>1</label>
    </ligand>
</feature>
<evidence type="ECO:0000256" key="4">
    <source>
        <dbReference type="ARBA" id="ARBA00022771"/>
    </source>
</evidence>
<comment type="caution">
    <text evidence="8">Lacks conserved residue(s) required for the propagation of feature annotation.</text>
</comment>
<dbReference type="InterPro" id="IPR036410">
    <property type="entry name" value="HSP_DnaJ_Cys-rich_dom_sf"/>
</dbReference>
<dbReference type="PROSITE" id="PS00636">
    <property type="entry name" value="DNAJ_1"/>
    <property type="match status" value="1"/>
</dbReference>
<dbReference type="SUPFAM" id="SSF49493">
    <property type="entry name" value="HSP40/DnaJ peptide-binding domain"/>
    <property type="match status" value="2"/>
</dbReference>
<feature type="binding site" evidence="8">
    <location>
        <position position="206"/>
    </location>
    <ligand>
        <name>Zn(2+)</name>
        <dbReference type="ChEBI" id="CHEBI:29105"/>
        <label>1</label>
    </ligand>
</feature>
<feature type="binding site" evidence="8">
    <location>
        <position position="203"/>
    </location>
    <ligand>
        <name>Zn(2+)</name>
        <dbReference type="ChEBI" id="CHEBI:29105"/>
        <label>1</label>
    </ligand>
</feature>
<comment type="domain">
    <text evidence="8">The J domain is necessary and sufficient to stimulate DnaK ATPase activity. Zinc center 1 plays an important role in the autonomous, DnaK-independent chaperone activity of DnaJ. Zinc center 2 is essential for interaction with DnaK and for DnaJ activity.</text>
</comment>
<feature type="binding site" evidence="8">
    <location>
        <position position="192"/>
    </location>
    <ligand>
        <name>Zn(2+)</name>
        <dbReference type="ChEBI" id="CHEBI:29105"/>
        <label>2</label>
    </ligand>
</feature>
<dbReference type="GO" id="GO:0016491">
    <property type="term" value="F:oxidoreductase activity"/>
    <property type="evidence" value="ECO:0007669"/>
    <property type="project" value="UniProtKB-KW"/>
</dbReference>
<feature type="zinc finger region" description="CR-type" evidence="9">
    <location>
        <begin position="144"/>
        <end position="215"/>
    </location>
</feature>
<dbReference type="PANTHER" id="PTHR43096:SF52">
    <property type="entry name" value="DNAJ HOMOLOG 1, MITOCHONDRIAL-RELATED"/>
    <property type="match status" value="1"/>
</dbReference>
<keyword evidence="8" id="KW-0963">Cytoplasm</keyword>
<dbReference type="Pfam" id="PF01556">
    <property type="entry name" value="DnaJ_C"/>
    <property type="match status" value="1"/>
</dbReference>
<dbReference type="InterPro" id="IPR001623">
    <property type="entry name" value="DnaJ_domain"/>
</dbReference>
<dbReference type="Gene3D" id="2.10.230.10">
    <property type="entry name" value="Heat shock protein DnaJ, cysteine-rich domain"/>
    <property type="match status" value="1"/>
</dbReference>
<evidence type="ECO:0000313" key="13">
    <source>
        <dbReference type="Proteomes" id="UP000824176"/>
    </source>
</evidence>
<evidence type="ECO:0000256" key="1">
    <source>
        <dbReference type="ARBA" id="ARBA00022705"/>
    </source>
</evidence>
<feature type="binding site" evidence="8">
    <location>
        <position position="173"/>
    </location>
    <ligand>
        <name>Zn(2+)</name>
        <dbReference type="ChEBI" id="CHEBI:29105"/>
        <label>2</label>
    </ligand>
</feature>
<accession>A0A9D2GTP1</accession>
<evidence type="ECO:0000256" key="2">
    <source>
        <dbReference type="ARBA" id="ARBA00022723"/>
    </source>
</evidence>
<dbReference type="InterPro" id="IPR036869">
    <property type="entry name" value="J_dom_sf"/>
</dbReference>
<dbReference type="InterPro" id="IPR001305">
    <property type="entry name" value="HSP_DnaJ_Cys-rich_dom"/>
</dbReference>
<proteinExistence type="inferred from homology"/>
<reference evidence="12" key="2">
    <citation type="submission" date="2021-04" db="EMBL/GenBank/DDBJ databases">
        <authorList>
            <person name="Gilroy R."/>
        </authorList>
    </citation>
    <scope>NUCLEOTIDE SEQUENCE</scope>
    <source>
        <strain evidence="12">ChiW4-1371</strain>
    </source>
</reference>
<evidence type="ECO:0000256" key="3">
    <source>
        <dbReference type="ARBA" id="ARBA00022737"/>
    </source>
</evidence>
<feature type="domain" description="CR-type" evidence="11">
    <location>
        <begin position="144"/>
        <end position="215"/>
    </location>
</feature>
<comment type="caution">
    <text evidence="12">The sequence shown here is derived from an EMBL/GenBank/DDBJ whole genome shotgun (WGS) entry which is preliminary data.</text>
</comment>
<comment type="function">
    <text evidence="8">Participates actively in the response to hyperosmotic and heat shock by preventing the aggregation of stress-denatured proteins and by disaggregating proteins, also in an autonomous, DnaK-independent fashion. Unfolded proteins bind initially to DnaJ; upon interaction with the DnaJ-bound protein, DnaK hydrolyzes its bound ATP, resulting in the formation of a stable complex. GrpE releases ADP from DnaK; ATP binding to DnaK triggers the release of the substrate protein, thus completing the reaction cycle. Several rounds of ATP-dependent interactions between DnaJ, DnaK and GrpE are required for fully efficient folding. Also involved, together with DnaK and GrpE, in the DNA replication of plasmids through activation of initiation proteins.</text>
</comment>
<dbReference type="HAMAP" id="MF_01152">
    <property type="entry name" value="DnaJ"/>
    <property type="match status" value="1"/>
</dbReference>
<comment type="subunit">
    <text evidence="8">Homodimer.</text>
</comment>
<organism evidence="12 13">
    <name type="scientific">Candidatus Mucispirillum faecigallinarum</name>
    <dbReference type="NCBI Taxonomy" id="2838699"/>
    <lineage>
        <taxon>Bacteria</taxon>
        <taxon>Pseudomonadati</taxon>
        <taxon>Deferribacterota</taxon>
        <taxon>Deferribacteres</taxon>
        <taxon>Deferribacterales</taxon>
        <taxon>Mucispirillaceae</taxon>
        <taxon>Mucispirillum</taxon>
    </lineage>
</organism>
<dbReference type="GO" id="GO:0031072">
    <property type="term" value="F:heat shock protein binding"/>
    <property type="evidence" value="ECO:0007669"/>
    <property type="project" value="InterPro"/>
</dbReference>
<gene>
    <name evidence="8 12" type="primary">dnaJ</name>
    <name evidence="12" type="ORF">H9804_03360</name>
</gene>
<dbReference type="CDD" id="cd10747">
    <property type="entry name" value="DnaJ_C"/>
    <property type="match status" value="1"/>
</dbReference>
<dbReference type="EMBL" id="DXAQ01000049">
    <property type="protein sequence ID" value="HIZ88959.1"/>
    <property type="molecule type" value="Genomic_DNA"/>
</dbReference>
<dbReference type="Gene3D" id="1.10.287.110">
    <property type="entry name" value="DnaJ domain"/>
    <property type="match status" value="1"/>
</dbReference>
<dbReference type="Gene3D" id="2.60.260.20">
    <property type="entry name" value="Urease metallochaperone UreE, N-terminal domain"/>
    <property type="match status" value="2"/>
</dbReference>
<keyword evidence="3 8" id="KW-0677">Repeat</keyword>
<feature type="domain" description="J" evidence="10">
    <location>
        <begin position="4"/>
        <end position="69"/>
    </location>
</feature>
<dbReference type="GO" id="GO:0042026">
    <property type="term" value="P:protein refolding"/>
    <property type="evidence" value="ECO:0007669"/>
    <property type="project" value="TreeGrafter"/>
</dbReference>
<dbReference type="CDD" id="cd06257">
    <property type="entry name" value="DnaJ"/>
    <property type="match status" value="1"/>
</dbReference>
<feature type="binding site" evidence="8">
    <location>
        <position position="189"/>
    </location>
    <ligand>
        <name>Zn(2+)</name>
        <dbReference type="ChEBI" id="CHEBI:29105"/>
        <label>2</label>
    </ligand>
</feature>
<keyword evidence="6 8" id="KW-0346">Stress response</keyword>
<keyword evidence="4 8" id="KW-0863">Zinc-finger</keyword>
<evidence type="ECO:0000256" key="5">
    <source>
        <dbReference type="ARBA" id="ARBA00022833"/>
    </source>
</evidence>
<dbReference type="FunFam" id="1.10.287.110:FF:000034">
    <property type="entry name" value="Chaperone protein DnaJ"/>
    <property type="match status" value="1"/>
</dbReference>
<dbReference type="FunFam" id="2.60.260.20:FF:000005">
    <property type="entry name" value="Chaperone protein dnaJ 1, mitochondrial"/>
    <property type="match status" value="1"/>
</dbReference>
<dbReference type="SUPFAM" id="SSF46565">
    <property type="entry name" value="Chaperone J-domain"/>
    <property type="match status" value="1"/>
</dbReference>
<keyword evidence="5 8" id="KW-0862">Zinc</keyword>
<dbReference type="GO" id="GO:0009408">
    <property type="term" value="P:response to heat"/>
    <property type="evidence" value="ECO:0007669"/>
    <property type="project" value="InterPro"/>
</dbReference>
<dbReference type="GO" id="GO:0006260">
    <property type="term" value="P:DNA replication"/>
    <property type="evidence" value="ECO:0007669"/>
    <property type="project" value="UniProtKB-KW"/>
</dbReference>
<dbReference type="InterPro" id="IPR008971">
    <property type="entry name" value="HSP40/DnaJ_pept-bd"/>
</dbReference>
<dbReference type="PROSITE" id="PS51188">
    <property type="entry name" value="ZF_CR"/>
    <property type="match status" value="1"/>
</dbReference>
<dbReference type="NCBIfam" id="TIGR02349">
    <property type="entry name" value="DnaJ_bact"/>
    <property type="match status" value="1"/>
</dbReference>
<sequence length="368" mass="39713">MAKNYYDILGVSKTATADEIKKSYRTLARKYHPDVNPGDKDAENKFKELSEAYAVLSDPEKRKEYDAVGHDAFTNSGHGYNFQNMNYEDMRNFNFGGSSFEDLFGDFFGGFSTKSSRSRSRTKAAKGTDIIYSIKVPFADAVKGTTYELNINRNASCPACNGTGGKKTTCSACHGTGMSSDGSFFASTCRACGGTGEKIVEPCSKCGAKGYVHINEHIKIKIPAGIDNDSKIRVAGKGNAGENGAPEGDLYIKTTVIDSPVYERNGSDLTINMDIDIFEAALGTKLTVPTPYGAVNLNIPAGVKSGQKLRLKGKGMPVLRKNINGDLYVVINIKAPEKISDEVKDLLLKAQSKTPTLDRSSILAKGTI</sequence>
<comment type="similarity">
    <text evidence="8">Belongs to the DnaJ family.</text>
</comment>
<dbReference type="PROSITE" id="PS50076">
    <property type="entry name" value="DNAJ_2"/>
    <property type="match status" value="1"/>
</dbReference>
<dbReference type="InterPro" id="IPR002939">
    <property type="entry name" value="DnaJ_C"/>
</dbReference>
<keyword evidence="1 8" id="KW-0235">DNA replication</keyword>
<evidence type="ECO:0000259" key="11">
    <source>
        <dbReference type="PROSITE" id="PS51188"/>
    </source>
</evidence>
<evidence type="ECO:0000313" key="12">
    <source>
        <dbReference type="EMBL" id="HIZ88959.1"/>
    </source>
</evidence>
<evidence type="ECO:0000256" key="8">
    <source>
        <dbReference type="HAMAP-Rule" id="MF_01152"/>
    </source>
</evidence>
<keyword evidence="7 8" id="KW-0143">Chaperone</keyword>
<evidence type="ECO:0000259" key="10">
    <source>
        <dbReference type="PROSITE" id="PS50076"/>
    </source>
</evidence>
<keyword evidence="2 8" id="KW-0479">Metal-binding</keyword>
<reference evidence="12" key="1">
    <citation type="journal article" date="2021" name="PeerJ">
        <title>Extensive microbial diversity within the chicken gut microbiome revealed by metagenomics and culture.</title>
        <authorList>
            <person name="Gilroy R."/>
            <person name="Ravi A."/>
            <person name="Getino M."/>
            <person name="Pursley I."/>
            <person name="Horton D.L."/>
            <person name="Alikhan N.F."/>
            <person name="Baker D."/>
            <person name="Gharbi K."/>
            <person name="Hall N."/>
            <person name="Watson M."/>
            <person name="Adriaenssens E.M."/>
            <person name="Foster-Nyarko E."/>
            <person name="Jarju S."/>
            <person name="Secka A."/>
            <person name="Antonio M."/>
            <person name="Oren A."/>
            <person name="Chaudhuri R.R."/>
            <person name="La Ragione R."/>
            <person name="Hildebrand F."/>
            <person name="Pallen M.J."/>
        </authorList>
    </citation>
    <scope>NUCLEOTIDE SEQUENCE</scope>
    <source>
        <strain evidence="12">ChiW4-1371</strain>
    </source>
</reference>
<dbReference type="AlphaFoldDB" id="A0A9D2GTP1"/>
<dbReference type="SMART" id="SM00271">
    <property type="entry name" value="DnaJ"/>
    <property type="match status" value="1"/>
</dbReference>
<dbReference type="Proteomes" id="UP000824176">
    <property type="component" value="Unassembled WGS sequence"/>
</dbReference>
<dbReference type="InterPro" id="IPR018253">
    <property type="entry name" value="DnaJ_domain_CS"/>
</dbReference>
<keyword evidence="12" id="KW-0560">Oxidoreductase</keyword>
<evidence type="ECO:0000256" key="7">
    <source>
        <dbReference type="ARBA" id="ARBA00023186"/>
    </source>
</evidence>
<dbReference type="CDD" id="cd10719">
    <property type="entry name" value="DnaJ_zf"/>
    <property type="match status" value="1"/>
</dbReference>
<comment type="subcellular location">
    <subcellularLocation>
        <location evidence="8">Cytoplasm</location>
    </subcellularLocation>
</comment>
<dbReference type="NCBIfam" id="NF008035">
    <property type="entry name" value="PRK10767.1"/>
    <property type="match status" value="1"/>
</dbReference>
<evidence type="ECO:0000256" key="6">
    <source>
        <dbReference type="ARBA" id="ARBA00023016"/>
    </source>
</evidence>
<dbReference type="GO" id="GO:0051082">
    <property type="term" value="F:unfolded protein binding"/>
    <property type="evidence" value="ECO:0007669"/>
    <property type="project" value="UniProtKB-UniRule"/>
</dbReference>
<dbReference type="GO" id="GO:0008270">
    <property type="term" value="F:zinc ion binding"/>
    <property type="evidence" value="ECO:0007669"/>
    <property type="project" value="UniProtKB-UniRule"/>
</dbReference>
<dbReference type="GO" id="GO:0005737">
    <property type="term" value="C:cytoplasm"/>
    <property type="evidence" value="ECO:0007669"/>
    <property type="project" value="UniProtKB-SubCell"/>
</dbReference>
<dbReference type="Pfam" id="PF00226">
    <property type="entry name" value="DnaJ"/>
    <property type="match status" value="1"/>
</dbReference>
<dbReference type="PANTHER" id="PTHR43096">
    <property type="entry name" value="DNAJ HOMOLOG 1, MITOCHONDRIAL-RELATED"/>
    <property type="match status" value="1"/>
</dbReference>
<feature type="binding site" evidence="8">
    <location>
        <position position="160"/>
    </location>
    <ligand>
        <name>Zn(2+)</name>
        <dbReference type="ChEBI" id="CHEBI:29105"/>
        <label>1</label>
    </ligand>
</feature>
<evidence type="ECO:0000256" key="9">
    <source>
        <dbReference type="PROSITE-ProRule" id="PRU00546"/>
    </source>
</evidence>
<comment type="cofactor">
    <cofactor evidence="8">
        <name>Zn(2+)</name>
        <dbReference type="ChEBI" id="CHEBI:29105"/>
    </cofactor>
    <text evidence="8">Binds 2 Zn(2+) ions per monomer.</text>
</comment>
<dbReference type="InterPro" id="IPR012724">
    <property type="entry name" value="DnaJ"/>
</dbReference>
<protein>
    <recommendedName>
        <fullName evidence="8">Chaperone protein DnaJ</fullName>
    </recommendedName>
</protein>
<dbReference type="SUPFAM" id="SSF57938">
    <property type="entry name" value="DnaJ/Hsp40 cysteine-rich domain"/>
    <property type="match status" value="1"/>
</dbReference>
<feature type="binding site" evidence="8">
    <location>
        <position position="170"/>
    </location>
    <ligand>
        <name>Zn(2+)</name>
        <dbReference type="ChEBI" id="CHEBI:29105"/>
        <label>2</label>
    </ligand>
</feature>
<name>A0A9D2GTP1_9BACT</name>